<dbReference type="Gene3D" id="3.40.50.300">
    <property type="entry name" value="P-loop containing nucleotide triphosphate hydrolases"/>
    <property type="match status" value="1"/>
</dbReference>
<dbReference type="PIRSF" id="PIRSF009320">
    <property type="entry name" value="Nuc_binding_HP_1000"/>
    <property type="match status" value="1"/>
</dbReference>
<gene>
    <name evidence="2" type="ORF">MNBD_DELTA01-85</name>
</gene>
<sequence>MAKIISVANQKGGVGKTTTAVNLAAALAVAERRVLLVDFDPQGNATSGVGLNSDNERGGIYDAIIGESLLGDVIMPTALEYMQVVPATLDLTGAEVELVDAPDRDNRLKDALQTVTGDFDYIFIDCPPSLSLLTVNALTASDSVLIPLQCEYYALEGVSKIIRTINLIKERRNPALEIEGIVLTMFDSRNNLAHQVADEIKKHFADKTYKTTIPRNVKLSESPSFGKPIITYDINSKGAVSYMELAREFVANNSQNGRGVRV</sequence>
<name>A0A3B0QQ01_9ZZZZ</name>
<evidence type="ECO:0000313" key="2">
    <source>
        <dbReference type="EMBL" id="VAV82372.1"/>
    </source>
</evidence>
<dbReference type="EMBL" id="UOEA01000014">
    <property type="protein sequence ID" value="VAV82372.1"/>
    <property type="molecule type" value="Genomic_DNA"/>
</dbReference>
<dbReference type="SUPFAM" id="SSF52540">
    <property type="entry name" value="P-loop containing nucleoside triphosphate hydrolases"/>
    <property type="match status" value="1"/>
</dbReference>
<dbReference type="InterPro" id="IPR050678">
    <property type="entry name" value="DNA_Partitioning_ATPase"/>
</dbReference>
<dbReference type="FunFam" id="3.40.50.300:FF:000285">
    <property type="entry name" value="Sporulation initiation inhibitor Soj"/>
    <property type="match status" value="1"/>
</dbReference>
<proteinExistence type="predicted"/>
<dbReference type="Pfam" id="PF13614">
    <property type="entry name" value="AAA_31"/>
    <property type="match status" value="1"/>
</dbReference>
<dbReference type="AlphaFoldDB" id="A0A3B0QQ01"/>
<evidence type="ECO:0000259" key="1">
    <source>
        <dbReference type="Pfam" id="PF13614"/>
    </source>
</evidence>
<dbReference type="CDD" id="cd02042">
    <property type="entry name" value="ParAB_family"/>
    <property type="match status" value="1"/>
</dbReference>
<dbReference type="PANTHER" id="PTHR13696">
    <property type="entry name" value="P-LOOP CONTAINING NUCLEOSIDE TRIPHOSPHATE HYDROLASE"/>
    <property type="match status" value="1"/>
</dbReference>
<dbReference type="InterPro" id="IPR025669">
    <property type="entry name" value="AAA_dom"/>
</dbReference>
<protein>
    <submittedName>
        <fullName evidence="2">Chromosome (Plasmid) partitioning protein ParA</fullName>
    </submittedName>
</protein>
<dbReference type="PANTHER" id="PTHR13696:SF52">
    <property type="entry name" value="PARA FAMILY PROTEIN CT_582"/>
    <property type="match status" value="1"/>
</dbReference>
<feature type="domain" description="AAA" evidence="1">
    <location>
        <begin position="2"/>
        <end position="178"/>
    </location>
</feature>
<dbReference type="InterPro" id="IPR027417">
    <property type="entry name" value="P-loop_NTPase"/>
</dbReference>
<organism evidence="2">
    <name type="scientific">hydrothermal vent metagenome</name>
    <dbReference type="NCBI Taxonomy" id="652676"/>
    <lineage>
        <taxon>unclassified sequences</taxon>
        <taxon>metagenomes</taxon>
        <taxon>ecological metagenomes</taxon>
    </lineage>
</organism>
<reference evidence="2" key="1">
    <citation type="submission" date="2018-06" db="EMBL/GenBank/DDBJ databases">
        <authorList>
            <person name="Zhirakovskaya E."/>
        </authorList>
    </citation>
    <scope>NUCLEOTIDE SEQUENCE</scope>
</reference>
<accession>A0A3B0QQ01</accession>